<dbReference type="EMBL" id="DVIU01000207">
    <property type="protein sequence ID" value="HIS37031.1"/>
    <property type="molecule type" value="Genomic_DNA"/>
</dbReference>
<dbReference type="Gene3D" id="1.10.260.40">
    <property type="entry name" value="lambda repressor-like DNA-binding domains"/>
    <property type="match status" value="1"/>
</dbReference>
<name>A0A9D1EZZ9_9BACT</name>
<sequence length="72" mass="8389">MIINEVSTMIGKRKTTVAEVARCINVKYETIQNLYLDKTQGIKFKILNKLCWYLKCKPNDLLRYVPDENPPA</sequence>
<dbReference type="GO" id="GO:0003677">
    <property type="term" value="F:DNA binding"/>
    <property type="evidence" value="ECO:0007669"/>
    <property type="project" value="InterPro"/>
</dbReference>
<evidence type="ECO:0000313" key="3">
    <source>
        <dbReference type="Proteomes" id="UP000823928"/>
    </source>
</evidence>
<dbReference type="InterPro" id="IPR010982">
    <property type="entry name" value="Lambda_DNA-bd_dom_sf"/>
</dbReference>
<accession>A0A9D1EZZ9</accession>
<dbReference type="Proteomes" id="UP000823928">
    <property type="component" value="Unassembled WGS sequence"/>
</dbReference>
<dbReference type="InterPro" id="IPR001387">
    <property type="entry name" value="Cro/C1-type_HTH"/>
</dbReference>
<evidence type="ECO:0000313" key="2">
    <source>
        <dbReference type="EMBL" id="HIS37031.1"/>
    </source>
</evidence>
<dbReference type="PANTHER" id="PTHR37301">
    <property type="entry name" value="DNA-BINDING PROTEIN-RELATED"/>
    <property type="match status" value="1"/>
</dbReference>
<reference evidence="2" key="1">
    <citation type="submission" date="2020-10" db="EMBL/GenBank/DDBJ databases">
        <authorList>
            <person name="Gilroy R."/>
        </authorList>
    </citation>
    <scope>NUCLEOTIDE SEQUENCE</scope>
    <source>
        <strain evidence="2">6276</strain>
    </source>
</reference>
<reference evidence="2" key="2">
    <citation type="journal article" date="2021" name="PeerJ">
        <title>Extensive microbial diversity within the chicken gut microbiome revealed by metagenomics and culture.</title>
        <authorList>
            <person name="Gilroy R."/>
            <person name="Ravi A."/>
            <person name="Getino M."/>
            <person name="Pursley I."/>
            <person name="Horton D.L."/>
            <person name="Alikhan N.F."/>
            <person name="Baker D."/>
            <person name="Gharbi K."/>
            <person name="Hall N."/>
            <person name="Watson M."/>
            <person name="Adriaenssens E.M."/>
            <person name="Foster-Nyarko E."/>
            <person name="Jarju S."/>
            <person name="Secka A."/>
            <person name="Antonio M."/>
            <person name="Oren A."/>
            <person name="Chaudhuri R.R."/>
            <person name="La Ragione R."/>
            <person name="Hildebrand F."/>
            <person name="Pallen M.J."/>
        </authorList>
    </citation>
    <scope>NUCLEOTIDE SEQUENCE</scope>
    <source>
        <strain evidence="2">6276</strain>
    </source>
</reference>
<organism evidence="2 3">
    <name type="scientific">Candidatus Scatousia excrementigallinarum</name>
    <dbReference type="NCBI Taxonomy" id="2840935"/>
    <lineage>
        <taxon>Bacteria</taxon>
        <taxon>Candidatus Scatousia</taxon>
    </lineage>
</organism>
<evidence type="ECO:0000259" key="1">
    <source>
        <dbReference type="Pfam" id="PF13443"/>
    </source>
</evidence>
<comment type="caution">
    <text evidence="2">The sequence shown here is derived from an EMBL/GenBank/DDBJ whole genome shotgun (WGS) entry which is preliminary data.</text>
</comment>
<feature type="domain" description="HTH cro/C1-type" evidence="1">
    <location>
        <begin position="8"/>
        <end position="67"/>
    </location>
</feature>
<proteinExistence type="predicted"/>
<dbReference type="PANTHER" id="PTHR37301:SF1">
    <property type="entry name" value="DNA-BINDING PROTEIN"/>
    <property type="match status" value="1"/>
</dbReference>
<gene>
    <name evidence="2" type="ORF">IAC10_10465</name>
</gene>
<protein>
    <submittedName>
        <fullName evidence="2">Helix-turn-helix transcriptional regulator</fullName>
    </submittedName>
</protein>
<dbReference type="SUPFAM" id="SSF47413">
    <property type="entry name" value="lambda repressor-like DNA-binding domains"/>
    <property type="match status" value="1"/>
</dbReference>
<dbReference type="AlphaFoldDB" id="A0A9D1EZZ9"/>
<dbReference type="Pfam" id="PF13443">
    <property type="entry name" value="HTH_26"/>
    <property type="match status" value="1"/>
</dbReference>